<dbReference type="InterPro" id="IPR020617">
    <property type="entry name" value="Thiolase_C"/>
</dbReference>
<dbReference type="ExpressionAtlas" id="I3T435">
    <property type="expression patterns" value="differential"/>
</dbReference>
<dbReference type="PROSITE" id="PS00099">
    <property type="entry name" value="THIOLASE_3"/>
    <property type="match status" value="1"/>
</dbReference>
<dbReference type="EMBL" id="BT147483">
    <property type="protein sequence ID" value="AFK47277.1"/>
    <property type="molecule type" value="mRNA"/>
</dbReference>
<dbReference type="Gene3D" id="3.40.47.10">
    <property type="match status" value="1"/>
</dbReference>
<dbReference type="AlphaFoldDB" id="I3T435"/>
<organism evidence="4">
    <name type="scientific">Medicago truncatula</name>
    <name type="common">Barrel medic</name>
    <name type="synonym">Medicago tribuloides</name>
    <dbReference type="NCBI Taxonomy" id="3880"/>
    <lineage>
        <taxon>Eukaryota</taxon>
        <taxon>Viridiplantae</taxon>
        <taxon>Streptophyta</taxon>
        <taxon>Embryophyta</taxon>
        <taxon>Tracheophyta</taxon>
        <taxon>Spermatophyta</taxon>
        <taxon>Magnoliopsida</taxon>
        <taxon>eudicotyledons</taxon>
        <taxon>Gunneridae</taxon>
        <taxon>Pentapetalae</taxon>
        <taxon>rosids</taxon>
        <taxon>fabids</taxon>
        <taxon>Fabales</taxon>
        <taxon>Fabaceae</taxon>
        <taxon>Papilionoideae</taxon>
        <taxon>50 kb inversion clade</taxon>
        <taxon>NPAAA clade</taxon>
        <taxon>Hologalegina</taxon>
        <taxon>IRL clade</taxon>
        <taxon>Trifolieae</taxon>
        <taxon>Medicago</taxon>
    </lineage>
</organism>
<dbReference type="SUPFAM" id="SSF53901">
    <property type="entry name" value="Thiolase-like"/>
    <property type="match status" value="1"/>
</dbReference>
<dbReference type="FunFam" id="3.40.47.10:FF:000193">
    <property type="match status" value="1"/>
</dbReference>
<reference evidence="4" key="1">
    <citation type="submission" date="2012-05" db="EMBL/GenBank/DDBJ databases">
        <authorList>
            <person name="Krishnakumar V."/>
            <person name="Cheung F."/>
            <person name="Xiao Y."/>
            <person name="Chan A."/>
            <person name="Moskal W.A."/>
            <person name="Town C.D."/>
        </authorList>
    </citation>
    <scope>NUCLEOTIDE SEQUENCE</scope>
</reference>
<dbReference type="Pfam" id="PF02803">
    <property type="entry name" value="Thiolase_C"/>
    <property type="match status" value="1"/>
</dbReference>
<evidence type="ECO:0000256" key="1">
    <source>
        <dbReference type="ARBA" id="ARBA00022832"/>
    </source>
</evidence>
<dbReference type="GO" id="GO:0006631">
    <property type="term" value="P:fatty acid metabolic process"/>
    <property type="evidence" value="ECO:0007669"/>
    <property type="project" value="UniProtKB-KW"/>
</dbReference>
<protein>
    <recommendedName>
        <fullName evidence="3">Thiolase C-terminal domain-containing protein</fullName>
    </recommendedName>
</protein>
<name>I3T435_MEDTR</name>
<dbReference type="InterPro" id="IPR020613">
    <property type="entry name" value="Thiolase_CS"/>
</dbReference>
<dbReference type="InterPro" id="IPR050215">
    <property type="entry name" value="Thiolase-like_sf_Thiolase"/>
</dbReference>
<dbReference type="PANTHER" id="PTHR43853:SF8">
    <property type="entry name" value="3-KETOACYL-COA THIOLASE, PEROXISOMAL"/>
    <property type="match status" value="1"/>
</dbReference>
<dbReference type="PROSITE" id="PS00737">
    <property type="entry name" value="THIOLASE_2"/>
    <property type="match status" value="1"/>
</dbReference>
<accession>I3T435</accession>
<dbReference type="InterPro" id="IPR016039">
    <property type="entry name" value="Thiolase-like"/>
</dbReference>
<keyword evidence="1" id="KW-0276">Fatty acid metabolism</keyword>
<feature type="domain" description="Thiolase C-terminal" evidence="3">
    <location>
        <begin position="12"/>
        <end position="135"/>
    </location>
</feature>
<keyword evidence="2" id="KW-0443">Lipid metabolism</keyword>
<evidence type="ECO:0000256" key="2">
    <source>
        <dbReference type="ARBA" id="ARBA00023098"/>
    </source>
</evidence>
<dbReference type="GO" id="GO:0016747">
    <property type="term" value="F:acyltransferase activity, transferring groups other than amino-acyl groups"/>
    <property type="evidence" value="ECO:0007669"/>
    <property type="project" value="InterPro"/>
</dbReference>
<dbReference type="InterPro" id="IPR020610">
    <property type="entry name" value="Thiolase_AS"/>
</dbReference>
<dbReference type="PANTHER" id="PTHR43853">
    <property type="entry name" value="3-KETOACYL-COA THIOLASE, PEROXISOMAL"/>
    <property type="match status" value="1"/>
</dbReference>
<proteinExistence type="evidence at transcript level"/>
<sequence length="158" mass="16631">MKRSIAMQKGLPILGVFRSFVAVGVDPAIMGVGPAAAIPVAVKAAGLELDDIDLFEINEAFASQFVYCRNKLGLDSQKINVNGGAMAIGHPLGATGARCVATLLHEMKKRGKDCRYGVISMCIGTGMGAAAVFERGDSVDELCNARKGDNLFLSKDAR</sequence>
<evidence type="ECO:0000259" key="3">
    <source>
        <dbReference type="Pfam" id="PF02803"/>
    </source>
</evidence>
<evidence type="ECO:0000313" key="4">
    <source>
        <dbReference type="EMBL" id="AFK47277.1"/>
    </source>
</evidence>